<feature type="compositionally biased region" description="Polar residues" evidence="5">
    <location>
        <begin position="460"/>
        <end position="469"/>
    </location>
</feature>
<feature type="coiled-coil region" evidence="4">
    <location>
        <begin position="113"/>
        <end position="140"/>
    </location>
</feature>
<reference evidence="6 7" key="2">
    <citation type="journal article" date="2010" name="Nucleic Acids Res.">
        <title>BeetleBase in 2010: revisions to provide comprehensive genomic information for Tribolium castaneum.</title>
        <authorList>
            <person name="Kim H.S."/>
            <person name="Murphy T."/>
            <person name="Xia J."/>
            <person name="Caragea D."/>
            <person name="Park Y."/>
            <person name="Beeman R.W."/>
            <person name="Lorenzen M.D."/>
            <person name="Butcher S."/>
            <person name="Manak J.R."/>
            <person name="Brown S.J."/>
        </authorList>
    </citation>
    <scope>GENOME REANNOTATION</scope>
    <source>
        <strain evidence="6 7">Georgia GA2</strain>
    </source>
</reference>
<organism evidence="6 7">
    <name type="scientific">Tribolium castaneum</name>
    <name type="common">Red flour beetle</name>
    <dbReference type="NCBI Taxonomy" id="7070"/>
    <lineage>
        <taxon>Eukaryota</taxon>
        <taxon>Metazoa</taxon>
        <taxon>Ecdysozoa</taxon>
        <taxon>Arthropoda</taxon>
        <taxon>Hexapoda</taxon>
        <taxon>Insecta</taxon>
        <taxon>Pterygota</taxon>
        <taxon>Neoptera</taxon>
        <taxon>Endopterygota</taxon>
        <taxon>Coleoptera</taxon>
        <taxon>Polyphaga</taxon>
        <taxon>Cucujiformia</taxon>
        <taxon>Tenebrionidae</taxon>
        <taxon>Tenebrionidae incertae sedis</taxon>
        <taxon>Tribolium</taxon>
    </lineage>
</organism>
<comment type="subcellular location">
    <subcellularLocation>
        <location evidence="1">Membrane</location>
        <topology evidence="1">Peripheral membrane protein</topology>
    </subcellularLocation>
</comment>
<dbReference type="InterPro" id="IPR043441">
    <property type="entry name" value="Tjap1/BEGAIN"/>
</dbReference>
<dbReference type="GO" id="GO:0009953">
    <property type="term" value="P:dorsal/ventral pattern formation"/>
    <property type="evidence" value="ECO:0000315"/>
    <property type="project" value="iBB"/>
</dbReference>
<feature type="compositionally biased region" description="Polar residues" evidence="5">
    <location>
        <begin position="378"/>
        <end position="398"/>
    </location>
</feature>
<dbReference type="eggNOG" id="ENOG502QRZ1">
    <property type="taxonomic scope" value="Eukaryota"/>
</dbReference>
<keyword evidence="2" id="KW-0597">Phosphoprotein</keyword>
<keyword evidence="4" id="KW-0175">Coiled coil</keyword>
<keyword evidence="7" id="KW-1185">Reference proteome</keyword>
<feature type="region of interest" description="Disordered" evidence="5">
    <location>
        <begin position="378"/>
        <end position="403"/>
    </location>
</feature>
<evidence type="ECO:0000313" key="6">
    <source>
        <dbReference type="EMBL" id="EFA00258.2"/>
    </source>
</evidence>
<dbReference type="Proteomes" id="UP000007266">
    <property type="component" value="Linkage group 3"/>
</dbReference>
<evidence type="ECO:0000313" key="7">
    <source>
        <dbReference type="Proteomes" id="UP000007266"/>
    </source>
</evidence>
<feature type="region of interest" description="Disordered" evidence="5">
    <location>
        <begin position="436"/>
        <end position="469"/>
    </location>
</feature>
<feature type="region of interest" description="Disordered" evidence="5">
    <location>
        <begin position="543"/>
        <end position="567"/>
    </location>
</feature>
<protein>
    <submittedName>
        <fullName evidence="6">Uncharacterized protein</fullName>
    </submittedName>
</protein>
<dbReference type="OMA" id="IQFLQCK"/>
<dbReference type="AlphaFoldDB" id="D6WFE4"/>
<evidence type="ECO:0000256" key="2">
    <source>
        <dbReference type="ARBA" id="ARBA00022553"/>
    </source>
</evidence>
<dbReference type="HOGENOM" id="CLU_037556_0_0_1"/>
<gene>
    <name evidence="6" type="primary">AUGUSTUS-3.0.2_03091</name>
    <name evidence="6" type="ORF">TcasGA2_TC003091</name>
</gene>
<dbReference type="InParanoid" id="D6WFE4"/>
<dbReference type="PANTHER" id="PTHR28664:SF4">
    <property type="entry name" value="TIGHT JUNCTION-ASSOCIATED PROTEIN 1"/>
    <property type="match status" value="1"/>
</dbReference>
<dbReference type="STRING" id="7070.D6WFE4"/>
<dbReference type="EMBL" id="KQ971319">
    <property type="protein sequence ID" value="EFA00258.2"/>
    <property type="molecule type" value="Genomic_DNA"/>
</dbReference>
<dbReference type="PANTHER" id="PTHR28664">
    <property type="entry name" value="TIGHT JUNCTION-ASSOCIATED PROTEIN 1"/>
    <property type="match status" value="1"/>
</dbReference>
<evidence type="ECO:0000256" key="4">
    <source>
        <dbReference type="SAM" id="Coils"/>
    </source>
</evidence>
<accession>D6WFE4</accession>
<keyword evidence="3" id="KW-0472">Membrane</keyword>
<dbReference type="GO" id="GO:0016020">
    <property type="term" value="C:membrane"/>
    <property type="evidence" value="ECO:0007669"/>
    <property type="project" value="UniProtKB-SubCell"/>
</dbReference>
<reference evidence="6 7" key="1">
    <citation type="journal article" date="2008" name="Nature">
        <title>The genome of the model beetle and pest Tribolium castaneum.</title>
        <authorList>
            <consortium name="Tribolium Genome Sequencing Consortium"/>
            <person name="Richards S."/>
            <person name="Gibbs R.A."/>
            <person name="Weinstock G.M."/>
            <person name="Brown S.J."/>
            <person name="Denell R."/>
            <person name="Beeman R.W."/>
            <person name="Gibbs R."/>
            <person name="Beeman R.W."/>
            <person name="Brown S.J."/>
            <person name="Bucher G."/>
            <person name="Friedrich M."/>
            <person name="Grimmelikhuijzen C.J."/>
            <person name="Klingler M."/>
            <person name="Lorenzen M."/>
            <person name="Richards S."/>
            <person name="Roth S."/>
            <person name="Schroder R."/>
            <person name="Tautz D."/>
            <person name="Zdobnov E.M."/>
            <person name="Muzny D."/>
            <person name="Gibbs R.A."/>
            <person name="Weinstock G.M."/>
            <person name="Attaway T."/>
            <person name="Bell S."/>
            <person name="Buhay C.J."/>
            <person name="Chandrabose M.N."/>
            <person name="Chavez D."/>
            <person name="Clerk-Blankenburg K.P."/>
            <person name="Cree A."/>
            <person name="Dao M."/>
            <person name="Davis C."/>
            <person name="Chacko J."/>
            <person name="Dinh H."/>
            <person name="Dugan-Rocha S."/>
            <person name="Fowler G."/>
            <person name="Garner T.T."/>
            <person name="Garnes J."/>
            <person name="Gnirke A."/>
            <person name="Hawes A."/>
            <person name="Hernandez J."/>
            <person name="Hines S."/>
            <person name="Holder M."/>
            <person name="Hume J."/>
            <person name="Jhangiani S.N."/>
            <person name="Joshi V."/>
            <person name="Khan Z.M."/>
            <person name="Jackson L."/>
            <person name="Kovar C."/>
            <person name="Kowis A."/>
            <person name="Lee S."/>
            <person name="Lewis L.R."/>
            <person name="Margolis J."/>
            <person name="Morgan M."/>
            <person name="Nazareth L.V."/>
            <person name="Nguyen N."/>
            <person name="Okwuonu G."/>
            <person name="Parker D."/>
            <person name="Richards S."/>
            <person name="Ruiz S.J."/>
            <person name="Santibanez J."/>
            <person name="Savard J."/>
            <person name="Scherer S.E."/>
            <person name="Schneider B."/>
            <person name="Sodergren E."/>
            <person name="Tautz D."/>
            <person name="Vattahil S."/>
            <person name="Villasana D."/>
            <person name="White C.S."/>
            <person name="Wright R."/>
            <person name="Park Y."/>
            <person name="Beeman R.W."/>
            <person name="Lord J."/>
            <person name="Oppert B."/>
            <person name="Lorenzen M."/>
            <person name="Brown S."/>
            <person name="Wang L."/>
            <person name="Savard J."/>
            <person name="Tautz D."/>
            <person name="Richards S."/>
            <person name="Weinstock G."/>
            <person name="Gibbs R.A."/>
            <person name="Liu Y."/>
            <person name="Worley K."/>
            <person name="Weinstock G."/>
            <person name="Elsik C.G."/>
            <person name="Reese J.T."/>
            <person name="Elhaik E."/>
            <person name="Landan G."/>
            <person name="Graur D."/>
            <person name="Arensburger P."/>
            <person name="Atkinson P."/>
            <person name="Beeman R.W."/>
            <person name="Beidler J."/>
            <person name="Brown S.J."/>
            <person name="Demuth J.P."/>
            <person name="Drury D.W."/>
            <person name="Du Y.Z."/>
            <person name="Fujiwara H."/>
            <person name="Lorenzen M."/>
            <person name="Maselli V."/>
            <person name="Osanai M."/>
            <person name="Park Y."/>
            <person name="Robertson H.M."/>
            <person name="Tu Z."/>
            <person name="Wang J.J."/>
            <person name="Wang S."/>
            <person name="Richards S."/>
            <person name="Song H."/>
            <person name="Zhang L."/>
            <person name="Sodergren E."/>
            <person name="Werner D."/>
            <person name="Stanke M."/>
            <person name="Morgenstern B."/>
            <person name="Solovyev V."/>
            <person name="Kosarev P."/>
            <person name="Brown G."/>
            <person name="Chen H.C."/>
            <person name="Ermolaeva O."/>
            <person name="Hlavina W."/>
            <person name="Kapustin Y."/>
            <person name="Kiryutin B."/>
            <person name="Kitts P."/>
            <person name="Maglott D."/>
            <person name="Pruitt K."/>
            <person name="Sapojnikov V."/>
            <person name="Souvorov A."/>
            <person name="Mackey A.J."/>
            <person name="Waterhouse R.M."/>
            <person name="Wyder S."/>
            <person name="Zdobnov E.M."/>
            <person name="Zdobnov E.M."/>
            <person name="Wyder S."/>
            <person name="Kriventseva E.V."/>
            <person name="Kadowaki T."/>
            <person name="Bork P."/>
            <person name="Aranda M."/>
            <person name="Bao R."/>
            <person name="Beermann A."/>
            <person name="Berns N."/>
            <person name="Bolognesi R."/>
            <person name="Bonneton F."/>
            <person name="Bopp D."/>
            <person name="Brown S.J."/>
            <person name="Bucher G."/>
            <person name="Butts T."/>
            <person name="Chaumot A."/>
            <person name="Denell R.E."/>
            <person name="Ferrier D.E."/>
            <person name="Friedrich M."/>
            <person name="Gordon C.M."/>
            <person name="Jindra M."/>
            <person name="Klingler M."/>
            <person name="Lan Q."/>
            <person name="Lattorff H.M."/>
            <person name="Laudet V."/>
            <person name="von Levetsow C."/>
            <person name="Liu Z."/>
            <person name="Lutz R."/>
            <person name="Lynch J.A."/>
            <person name="da Fonseca R.N."/>
            <person name="Posnien N."/>
            <person name="Reuter R."/>
            <person name="Roth S."/>
            <person name="Savard J."/>
            <person name="Schinko J.B."/>
            <person name="Schmitt C."/>
            <person name="Schoppmeier M."/>
            <person name="Schroder R."/>
            <person name="Shippy T.D."/>
            <person name="Simonnet F."/>
            <person name="Marques-Souza H."/>
            <person name="Tautz D."/>
            <person name="Tomoyasu Y."/>
            <person name="Trauner J."/>
            <person name="Van der Zee M."/>
            <person name="Vervoort M."/>
            <person name="Wittkopp N."/>
            <person name="Wimmer E.A."/>
            <person name="Yang X."/>
            <person name="Jones A.K."/>
            <person name="Sattelle D.B."/>
            <person name="Ebert P.R."/>
            <person name="Nelson D."/>
            <person name="Scott J.G."/>
            <person name="Beeman R.W."/>
            <person name="Muthukrishnan S."/>
            <person name="Kramer K.J."/>
            <person name="Arakane Y."/>
            <person name="Beeman R.W."/>
            <person name="Zhu Q."/>
            <person name="Hogenkamp D."/>
            <person name="Dixit R."/>
            <person name="Oppert B."/>
            <person name="Jiang H."/>
            <person name="Zou Z."/>
            <person name="Marshall J."/>
            <person name="Elpidina E."/>
            <person name="Vinokurov K."/>
            <person name="Oppert C."/>
            <person name="Zou Z."/>
            <person name="Evans J."/>
            <person name="Lu Z."/>
            <person name="Zhao P."/>
            <person name="Sumathipala N."/>
            <person name="Altincicek B."/>
            <person name="Vilcinskas A."/>
            <person name="Williams M."/>
            <person name="Hultmark D."/>
            <person name="Hetru C."/>
            <person name="Jiang H."/>
            <person name="Grimmelikhuijzen C.J."/>
            <person name="Hauser F."/>
            <person name="Cazzamali G."/>
            <person name="Williamson M."/>
            <person name="Park Y."/>
            <person name="Li B."/>
            <person name="Tanaka Y."/>
            <person name="Predel R."/>
            <person name="Neupert S."/>
            <person name="Schachtner J."/>
            <person name="Verleyen P."/>
            <person name="Raible F."/>
            <person name="Bork P."/>
            <person name="Friedrich M."/>
            <person name="Walden K.K."/>
            <person name="Robertson H.M."/>
            <person name="Angeli S."/>
            <person name="Foret S."/>
            <person name="Bucher G."/>
            <person name="Schuetz S."/>
            <person name="Maleszka R."/>
            <person name="Wimmer E.A."/>
            <person name="Beeman R.W."/>
            <person name="Lorenzen M."/>
            <person name="Tomoyasu Y."/>
            <person name="Miller S.C."/>
            <person name="Grossmann D."/>
            <person name="Bucher G."/>
        </authorList>
    </citation>
    <scope>NUCLEOTIDE SEQUENCE [LARGE SCALE GENOMIC DNA]</scope>
    <source>
        <strain evidence="6 7">Georgia GA2</strain>
    </source>
</reference>
<evidence type="ECO:0000256" key="1">
    <source>
        <dbReference type="ARBA" id="ARBA00004170"/>
    </source>
</evidence>
<proteinExistence type="predicted"/>
<sequence length="567" mass="64609">MVKCKECGCNCKRCLAHDHDVHLHVEIENLKQKLVERENHIVTMETNFLNEANKYPSGELVALREELLTWQDKYRRLYDAHRRVQRVNQGLEDKLLKLVDVCETEKSTLTKHVATLSQKLAEANHTIKKLTEDNERYKNDVSLAIQFLQCKQSNFVTRKFDSLPHEVQVQVSSHMTNKRKPEEKKVSYEMKSIKVPIPTFPPTAMVYSVPKSPKPDRKLELESESPPVDLVSAAIMAKVLEERQKEKAYAKHCDTCTCSKKLSLVCDIAQYTVGTQTGEYKSSLCLRCNENLPQSPQKMRIVKHDPSNKKVPIYPNESTEISGNNIVKVQPNNFLIDETPNSLLSQPDINFFSINEAPRVRNKSPKLGIKVEHHHLCNKTSPTYEPSDTSAKNGSSDNLKGPRYCSMRLQSGSRNILLDNAHNNVAPVLYKQHKVKREETPTIHETSHTESCSSEDLKNMSVTSDHSGHNQQVADWIRNNLENDISSSENSQSEPLIHGKRGNLRGVDQIKYAEMEENVKRFLFGESEFLKTVEIGKLKYQSYREKDGGNGNESNSSRSNSHTETEI</sequence>
<feature type="compositionally biased region" description="Basic and acidic residues" evidence="5">
    <location>
        <begin position="436"/>
        <end position="448"/>
    </location>
</feature>
<evidence type="ECO:0000256" key="5">
    <source>
        <dbReference type="SAM" id="MobiDB-lite"/>
    </source>
</evidence>
<name>D6WFE4_TRICA</name>
<dbReference type="OrthoDB" id="10068192at2759"/>
<dbReference type="KEGG" id="tca:103312267"/>
<evidence type="ECO:0000256" key="3">
    <source>
        <dbReference type="ARBA" id="ARBA00023136"/>
    </source>
</evidence>